<keyword evidence="4 6" id="KW-0472">Membrane</keyword>
<comment type="subcellular location">
    <subcellularLocation>
        <location evidence="1">Membrane</location>
        <topology evidence="1">Multi-pass membrane protein</topology>
    </subcellularLocation>
</comment>
<dbReference type="GO" id="GO:0046873">
    <property type="term" value="F:metal ion transmembrane transporter activity"/>
    <property type="evidence" value="ECO:0007669"/>
    <property type="project" value="InterPro"/>
</dbReference>
<dbReference type="EMBL" id="FJOG01000024">
    <property type="protein sequence ID" value="CZR63756.1"/>
    <property type="molecule type" value="Genomic_DNA"/>
</dbReference>
<dbReference type="PANTHER" id="PTHR47685">
    <property type="entry name" value="MAGNESIUM TRANSPORT PROTEIN CORA"/>
    <property type="match status" value="1"/>
</dbReference>
<gene>
    <name evidence="7" type="ORF">PAC_13653</name>
</gene>
<dbReference type="OrthoDB" id="341259at2759"/>
<accession>A0A1L7XFK8</accession>
<feature type="transmembrane region" description="Helical" evidence="6">
    <location>
        <begin position="528"/>
        <end position="545"/>
    </location>
</feature>
<dbReference type="InterPro" id="IPR050829">
    <property type="entry name" value="CorA_MIT"/>
</dbReference>
<dbReference type="Pfam" id="PF01544">
    <property type="entry name" value="CorA"/>
    <property type="match status" value="1"/>
</dbReference>
<feature type="transmembrane region" description="Helical" evidence="6">
    <location>
        <begin position="486"/>
        <end position="507"/>
    </location>
</feature>
<evidence type="ECO:0000256" key="4">
    <source>
        <dbReference type="ARBA" id="ARBA00023136"/>
    </source>
</evidence>
<evidence type="ECO:0000256" key="5">
    <source>
        <dbReference type="SAM" id="MobiDB-lite"/>
    </source>
</evidence>
<dbReference type="STRING" id="576137.A0A1L7XFK8"/>
<feature type="compositionally biased region" description="Polar residues" evidence="5">
    <location>
        <begin position="432"/>
        <end position="442"/>
    </location>
</feature>
<evidence type="ECO:0000256" key="3">
    <source>
        <dbReference type="ARBA" id="ARBA00022989"/>
    </source>
</evidence>
<keyword evidence="8" id="KW-1185">Reference proteome</keyword>
<keyword evidence="2 6" id="KW-0812">Transmembrane</keyword>
<dbReference type="Gene3D" id="1.20.58.340">
    <property type="entry name" value="Magnesium transport protein CorA, transmembrane region"/>
    <property type="match status" value="1"/>
</dbReference>
<dbReference type="SUPFAM" id="SSF144083">
    <property type="entry name" value="Magnesium transport protein CorA, transmembrane region"/>
    <property type="match status" value="1"/>
</dbReference>
<reference evidence="7 8" key="1">
    <citation type="submission" date="2016-03" db="EMBL/GenBank/DDBJ databases">
        <authorList>
            <person name="Ploux O."/>
        </authorList>
    </citation>
    <scope>NUCLEOTIDE SEQUENCE [LARGE SCALE GENOMIC DNA]</scope>
    <source>
        <strain evidence="7 8">UAMH 11012</strain>
    </source>
</reference>
<dbReference type="InterPro" id="IPR045863">
    <property type="entry name" value="CorA_TM1_TM2"/>
</dbReference>
<proteinExistence type="predicted"/>
<organism evidence="7 8">
    <name type="scientific">Phialocephala subalpina</name>
    <dbReference type="NCBI Taxonomy" id="576137"/>
    <lineage>
        <taxon>Eukaryota</taxon>
        <taxon>Fungi</taxon>
        <taxon>Dikarya</taxon>
        <taxon>Ascomycota</taxon>
        <taxon>Pezizomycotina</taxon>
        <taxon>Leotiomycetes</taxon>
        <taxon>Helotiales</taxon>
        <taxon>Mollisiaceae</taxon>
        <taxon>Phialocephala</taxon>
        <taxon>Phialocephala fortinii species complex</taxon>
    </lineage>
</organism>
<dbReference type="AlphaFoldDB" id="A0A1L7XFK8"/>
<feature type="transmembrane region" description="Helical" evidence="6">
    <location>
        <begin position="557"/>
        <end position="578"/>
    </location>
</feature>
<dbReference type="InterPro" id="IPR002523">
    <property type="entry name" value="MgTranspt_CorA/ZnTranspt_ZntB"/>
</dbReference>
<evidence type="ECO:0000256" key="6">
    <source>
        <dbReference type="SAM" id="Phobius"/>
    </source>
</evidence>
<dbReference type="PANTHER" id="PTHR47685:SF1">
    <property type="entry name" value="MAGNESIUM TRANSPORT PROTEIN CORA"/>
    <property type="match status" value="1"/>
</dbReference>
<evidence type="ECO:0000313" key="7">
    <source>
        <dbReference type="EMBL" id="CZR63756.1"/>
    </source>
</evidence>
<feature type="region of interest" description="Disordered" evidence="5">
    <location>
        <begin position="432"/>
        <end position="451"/>
    </location>
</feature>
<protein>
    <submittedName>
        <fullName evidence="7">Uncharacterized protein</fullName>
    </submittedName>
</protein>
<name>A0A1L7XFK8_9HELO</name>
<keyword evidence="3 6" id="KW-1133">Transmembrane helix</keyword>
<dbReference type="Proteomes" id="UP000184330">
    <property type="component" value="Unassembled WGS sequence"/>
</dbReference>
<evidence type="ECO:0000256" key="2">
    <source>
        <dbReference type="ARBA" id="ARBA00022692"/>
    </source>
</evidence>
<evidence type="ECO:0000313" key="8">
    <source>
        <dbReference type="Proteomes" id="UP000184330"/>
    </source>
</evidence>
<dbReference type="GO" id="GO:0016020">
    <property type="term" value="C:membrane"/>
    <property type="evidence" value="ECO:0007669"/>
    <property type="project" value="UniProtKB-SubCell"/>
</dbReference>
<evidence type="ECO:0000256" key="1">
    <source>
        <dbReference type="ARBA" id="ARBA00004141"/>
    </source>
</evidence>
<sequence>MTFFNGNEDQHPSGSVQDVVIADECGFKASAIYFEKAASDGGWQGLSIDHPELFVGRFPNQQMTVHDLLRPTNEQYTNLLNEPCPADQLRYFYFPANNMRWIEAAMARYYDEDDGDHSKVKRSAEMSKAEKLLSREFWRGQLKYGGTVDAPVHARISNLGRYLLTVAKIADAMDCEADERLLRDNLLHDPPLLVRRTLDQSHLSSVEDTATRDRAQVVYRETREVMALDSGQQNILARNGVAFRWSNGTFQLHTILTSFPKRWGRNQTDSSDVHKSLGERLTPLPTVEIQSIHDLALMIIDQCSRVFFDRTKPFDQRPEVLDLFASAISNVAEHTSIANESFWRNTALCETFSGVDDLDVDREFSYLGINPEGRIFREAQDIAEELQIMISIYDQQVRVVSAFRSTLRQLNGEPKDDDDVPMTLKENSCYLTGSSAPASSPGDTEPDSQDYPHDNYQLALKQQHAGIVEAKASLKNAADTARQSRAILAFTVVTIFFLPLGFLASFFGMNNQEINNSSWMTLSEQLKYLFGITIAVFVIVMPVAFSPTVSSWARATITIFIEIPFLFVAEYTGIRALWRHYSRKTEKRRQISVEESRSRIREDIRWREERLRQRQPRTSKSVPSLMQRIRTARTIDEEQGSGLP</sequence>